<reference evidence="3" key="1">
    <citation type="journal article" date="2019" name="Sci. Rep.">
        <title>Draft genome of Tanacetum cinerariifolium, the natural source of mosquito coil.</title>
        <authorList>
            <person name="Yamashiro T."/>
            <person name="Shiraishi A."/>
            <person name="Satake H."/>
            <person name="Nakayama K."/>
        </authorList>
    </citation>
    <scope>NUCLEOTIDE SEQUENCE</scope>
</reference>
<comment type="caution">
    <text evidence="3">The sequence shown here is derived from an EMBL/GenBank/DDBJ whole genome shotgun (WGS) entry which is preliminary data.</text>
</comment>
<feature type="region of interest" description="Disordered" evidence="2">
    <location>
        <begin position="18"/>
        <end position="57"/>
    </location>
</feature>
<accession>A0A6L2LF18</accession>
<feature type="compositionally biased region" description="Basic and acidic residues" evidence="2">
    <location>
        <begin position="39"/>
        <end position="53"/>
    </location>
</feature>
<dbReference type="AlphaFoldDB" id="A0A6L2LF18"/>
<name>A0A6L2LF18_TANCI</name>
<keyword evidence="1" id="KW-0175">Coiled coil</keyword>
<dbReference type="EMBL" id="BKCJ010004218">
    <property type="protein sequence ID" value="GEU59719.1"/>
    <property type="molecule type" value="Genomic_DNA"/>
</dbReference>
<evidence type="ECO:0000313" key="3">
    <source>
        <dbReference type="EMBL" id="GEU59719.1"/>
    </source>
</evidence>
<proteinExistence type="predicted"/>
<gene>
    <name evidence="3" type="ORF">Tci_031697</name>
</gene>
<evidence type="ECO:0008006" key="4">
    <source>
        <dbReference type="Google" id="ProtNLM"/>
    </source>
</evidence>
<evidence type="ECO:0000256" key="2">
    <source>
        <dbReference type="SAM" id="MobiDB-lite"/>
    </source>
</evidence>
<sequence>MDRLSSWVWSPIYTSSLLGGEGSINLDTTVGDEDENEVEEFRRPKPMGRDQAKRKMKAGSASSAISFDVEALTKIMASEFVKASDSYNVQKNHEMSELLKIKKQELKLKAAKLEIRHMENRQRDEALYETKTNEVLKERLRQRLFD</sequence>
<organism evidence="3">
    <name type="scientific">Tanacetum cinerariifolium</name>
    <name type="common">Dalmatian daisy</name>
    <name type="synonym">Chrysanthemum cinerariifolium</name>
    <dbReference type="NCBI Taxonomy" id="118510"/>
    <lineage>
        <taxon>Eukaryota</taxon>
        <taxon>Viridiplantae</taxon>
        <taxon>Streptophyta</taxon>
        <taxon>Embryophyta</taxon>
        <taxon>Tracheophyta</taxon>
        <taxon>Spermatophyta</taxon>
        <taxon>Magnoliopsida</taxon>
        <taxon>eudicotyledons</taxon>
        <taxon>Gunneridae</taxon>
        <taxon>Pentapetalae</taxon>
        <taxon>asterids</taxon>
        <taxon>campanulids</taxon>
        <taxon>Asterales</taxon>
        <taxon>Asteraceae</taxon>
        <taxon>Asteroideae</taxon>
        <taxon>Anthemideae</taxon>
        <taxon>Anthemidinae</taxon>
        <taxon>Tanacetum</taxon>
    </lineage>
</organism>
<feature type="coiled-coil region" evidence="1">
    <location>
        <begin position="96"/>
        <end position="123"/>
    </location>
</feature>
<evidence type="ECO:0000256" key="1">
    <source>
        <dbReference type="SAM" id="Coils"/>
    </source>
</evidence>
<protein>
    <recommendedName>
        <fullName evidence="4">No apical meristem-associated C-terminal domain-containing protein</fullName>
    </recommendedName>
</protein>